<keyword evidence="5" id="KW-1185">Reference proteome</keyword>
<dbReference type="OrthoDB" id="3483193at2"/>
<evidence type="ECO:0000313" key="6">
    <source>
        <dbReference type="Proteomes" id="UP000466894"/>
    </source>
</evidence>
<evidence type="ECO:0000313" key="4">
    <source>
        <dbReference type="EMBL" id="ORB11502.1"/>
    </source>
</evidence>
<evidence type="ECO:0000313" key="3">
    <source>
        <dbReference type="EMBL" id="BBY05034.1"/>
    </source>
</evidence>
<dbReference type="EMBL" id="AP022583">
    <property type="protein sequence ID" value="BBY05034.1"/>
    <property type="molecule type" value="Genomic_DNA"/>
</dbReference>
<dbReference type="EMBL" id="MVIC01000049">
    <property type="protein sequence ID" value="ORB11502.1"/>
    <property type="molecule type" value="Genomic_DNA"/>
</dbReference>
<reference evidence="3" key="3">
    <citation type="submission" date="2020-02" db="EMBL/GenBank/DDBJ databases">
        <authorList>
            <person name="Matsumoto Y."/>
            <person name="Motooka D."/>
            <person name="Nakamura S."/>
        </authorList>
    </citation>
    <scope>NUCLEOTIDE SEQUENCE</scope>
    <source>
        <strain evidence="3">JCM 16367</strain>
    </source>
</reference>
<evidence type="ECO:0000256" key="1">
    <source>
        <dbReference type="SAM" id="SignalP"/>
    </source>
</evidence>
<sequence>MTIRTHRRRLAVAVAAMTTAISTTVALAPAAGANDPYGAIAYTVTGWWGRSQNYPTAASAQAAALNSCAFSDCQVLVTFTACGAVAANGWVRSGGYGNNLSAAMQDALMKVGGGWIDNWACN</sequence>
<accession>A0A7I7P8Y0</accession>
<dbReference type="KEGG" id="mnv:MNVI_03520"/>
<dbReference type="Pfam" id="PF13827">
    <property type="entry name" value="DUF4189"/>
    <property type="match status" value="1"/>
</dbReference>
<dbReference type="AlphaFoldDB" id="A0A7I7P8Y0"/>
<evidence type="ECO:0000259" key="2">
    <source>
        <dbReference type="Pfam" id="PF13827"/>
    </source>
</evidence>
<feature type="signal peptide" evidence="1">
    <location>
        <begin position="1"/>
        <end position="28"/>
    </location>
</feature>
<keyword evidence="1" id="KW-0732">Signal</keyword>
<reference evidence="4 5" key="1">
    <citation type="submission" date="2017-02" db="EMBL/GenBank/DDBJ databases">
        <title>The new phylogeny of genus Mycobacterium.</title>
        <authorList>
            <person name="Tortoli E."/>
            <person name="Trovato A."/>
            <person name="Cirillo D.M."/>
        </authorList>
    </citation>
    <scope>NUCLEOTIDE SEQUENCE [LARGE SCALE GENOMIC DNA]</scope>
    <source>
        <strain evidence="4 5">DSM 45145</strain>
    </source>
</reference>
<evidence type="ECO:0000313" key="5">
    <source>
        <dbReference type="Proteomes" id="UP000192374"/>
    </source>
</evidence>
<name>A0A7I7P8Y0_9MYCO</name>
<feature type="domain" description="DUF4189" evidence="2">
    <location>
        <begin position="37"/>
        <end position="110"/>
    </location>
</feature>
<feature type="chain" id="PRO_5044657857" description="DUF4189 domain-containing protein" evidence="1">
    <location>
        <begin position="29"/>
        <end position="122"/>
    </location>
</feature>
<protein>
    <recommendedName>
        <fullName evidence="2">DUF4189 domain-containing protein</fullName>
    </recommendedName>
</protein>
<proteinExistence type="predicted"/>
<reference evidence="3 6" key="2">
    <citation type="journal article" date="2019" name="Emerg. Microbes Infect.">
        <title>Comprehensive subspecies identification of 175 nontuberculous mycobacteria species based on 7547 genomic profiles.</title>
        <authorList>
            <person name="Matsumoto Y."/>
            <person name="Kinjo T."/>
            <person name="Motooka D."/>
            <person name="Nabeya D."/>
            <person name="Jung N."/>
            <person name="Uechi K."/>
            <person name="Horii T."/>
            <person name="Iida T."/>
            <person name="Fujita J."/>
            <person name="Nakamura S."/>
        </authorList>
    </citation>
    <scope>NUCLEOTIDE SEQUENCE [LARGE SCALE GENOMIC DNA]</scope>
    <source>
        <strain evidence="3 6">JCM 16367</strain>
    </source>
</reference>
<dbReference type="InterPro" id="IPR025240">
    <property type="entry name" value="DUF4189"/>
</dbReference>
<dbReference type="InterPro" id="IPR006311">
    <property type="entry name" value="TAT_signal"/>
</dbReference>
<dbReference type="Proteomes" id="UP000466894">
    <property type="component" value="Chromosome"/>
</dbReference>
<organism evidence="3 6">
    <name type="scientific">Mycobacterium noviomagense</name>
    <dbReference type="NCBI Taxonomy" id="459858"/>
    <lineage>
        <taxon>Bacteria</taxon>
        <taxon>Bacillati</taxon>
        <taxon>Actinomycetota</taxon>
        <taxon>Actinomycetes</taxon>
        <taxon>Mycobacteriales</taxon>
        <taxon>Mycobacteriaceae</taxon>
        <taxon>Mycobacterium</taxon>
    </lineage>
</organism>
<gene>
    <name evidence="4" type="ORF">BST37_19185</name>
    <name evidence="3" type="ORF">MNVI_03520</name>
</gene>
<dbReference type="PROSITE" id="PS51318">
    <property type="entry name" value="TAT"/>
    <property type="match status" value="1"/>
</dbReference>
<dbReference type="RefSeq" id="WP_083089367.1">
    <property type="nucleotide sequence ID" value="NZ_AP022583.1"/>
</dbReference>
<dbReference type="Proteomes" id="UP000192374">
    <property type="component" value="Unassembled WGS sequence"/>
</dbReference>